<evidence type="ECO:0000256" key="6">
    <source>
        <dbReference type="ARBA" id="ARBA00012413"/>
    </source>
</evidence>
<dbReference type="GO" id="GO:0008270">
    <property type="term" value="F:zinc ion binding"/>
    <property type="evidence" value="ECO:0007669"/>
    <property type="project" value="InterPro"/>
</dbReference>
<dbReference type="GO" id="GO:0005789">
    <property type="term" value="C:endoplasmic reticulum membrane"/>
    <property type="evidence" value="ECO:0007669"/>
    <property type="project" value="TreeGrafter"/>
</dbReference>
<evidence type="ECO:0000256" key="19">
    <source>
        <dbReference type="ARBA" id="ARBA00023136"/>
    </source>
</evidence>
<evidence type="ECO:0000256" key="25">
    <source>
        <dbReference type="ARBA" id="ARBA00060638"/>
    </source>
</evidence>
<dbReference type="EC" id="1.3.1.70" evidence="6"/>
<dbReference type="InterPro" id="IPR002125">
    <property type="entry name" value="CMP_dCMP_dom"/>
</dbReference>
<keyword evidence="21" id="KW-0753">Steroid metabolism</keyword>
<dbReference type="GO" id="GO:0006696">
    <property type="term" value="P:ergosterol biosynthetic process"/>
    <property type="evidence" value="ECO:0007669"/>
    <property type="project" value="TreeGrafter"/>
</dbReference>
<dbReference type="Pfam" id="PF01222">
    <property type="entry name" value="ERG4_ERG24"/>
    <property type="match status" value="1"/>
</dbReference>
<dbReference type="InterPro" id="IPR006262">
    <property type="entry name" value="Cyt_deam_tetra"/>
</dbReference>
<feature type="transmembrane region" description="Helical" evidence="32">
    <location>
        <begin position="285"/>
        <end position="305"/>
    </location>
</feature>
<dbReference type="InterPro" id="IPR001171">
    <property type="entry name" value="ERG24_DHCR-like"/>
</dbReference>
<keyword evidence="35" id="KW-1185">Reference proteome</keyword>
<comment type="caution">
    <text evidence="34">The sequence shown here is derived from an EMBL/GenBank/DDBJ whole genome shotgun (WGS) entry which is preliminary data.</text>
</comment>
<evidence type="ECO:0000256" key="5">
    <source>
        <dbReference type="ARBA" id="ARBA00006576"/>
    </source>
</evidence>
<evidence type="ECO:0000256" key="4">
    <source>
        <dbReference type="ARBA" id="ARBA00005402"/>
    </source>
</evidence>
<comment type="catalytic activity">
    <reaction evidence="24">
        <text>4,4-dimethyl-5alpha-cholesta-8,24-dien-3beta-ol + NADP(+) = 4,4-dimethyl-5alpha-cholesta-8,14,24-trien-3beta-ol + NADPH + H(+)</text>
        <dbReference type="Rhea" id="RHEA:18561"/>
        <dbReference type="ChEBI" id="CHEBI:15378"/>
        <dbReference type="ChEBI" id="CHEBI:17813"/>
        <dbReference type="ChEBI" id="CHEBI:18364"/>
        <dbReference type="ChEBI" id="CHEBI:57783"/>
        <dbReference type="ChEBI" id="CHEBI:58349"/>
        <dbReference type="EC" id="1.3.1.70"/>
    </reaction>
    <physiologicalReaction direction="right-to-left" evidence="24">
        <dbReference type="Rhea" id="RHEA:18563"/>
    </physiologicalReaction>
</comment>
<evidence type="ECO:0000256" key="32">
    <source>
        <dbReference type="SAM" id="Phobius"/>
    </source>
</evidence>
<keyword evidence="8" id="KW-0444">Lipid biosynthesis</keyword>
<keyword evidence="15 32" id="KW-1133">Transmembrane helix</keyword>
<keyword evidence="18" id="KW-0443">Lipid metabolism</keyword>
<sequence>MSARALTLSVPDRQRLIEGAFEAKKGTYSPYSKFPVGAALLSVDGQIIKGANIENASYGGTICAERTALVKAVSEGIRSFIGLAVVTDVKAPISPCGMCRQVIREFCVLNMPILLVPADYPQAESAEGTTEGGVKETTLGELLPDSFGPEHLELSRKRIIIVLYLPRSTMATKADALNPRTKEYQFFGPPGALLVTISSPLIAYALYFGCSEESGGCPPGNFAAWIPSVTSSTTRLDWWMSLWDSEATVIYLAWYLFCVVAWAILPGNDFQGVLMRNGQKKTYKVNGFVTFICAIGIAVAMIVYQGVESFTFLYRKWVGFVTASLLLSVIQAVYVYLASFQPGKLLSLGGNTGNPIYDFFMGRELNPTIGSLDLKYFNELRPSMILWGLVDISMVCEQAVRRGGLIKVTDSMWLVLAFHLFYIADSLYNETAVFTVMDITTDGLGFMLVFGCLCWIPFVYSLQARYLVFQQLEMGALNVALVLLVNGIGYYIFRAANGEKNDFRNGKNPKNLKYMKTERGSKLLITGWWGRSRHPNYLGDVIMALAWSLPTGFNTPITYFYVIYFSILLLHRERRDNEHCAQKYGKDWERYTKLVPYRIVPYVY</sequence>
<protein>
    <recommendedName>
        <fullName evidence="26">Delta(14)-sterol reductase ERG24</fullName>
        <ecNumber evidence="6">1.3.1.70</ecNumber>
        <ecNumber evidence="7">3.5.4.5</ecNumber>
    </recommendedName>
    <alternativeName>
        <fullName evidence="28">C-14 sterol reductase ERG24</fullName>
    </alternativeName>
    <alternativeName>
        <fullName evidence="22">Cytidine aminohydrolase</fullName>
    </alternativeName>
    <alternativeName>
        <fullName evidence="27">Sterol C14-reductase ERG24</fullName>
    </alternativeName>
</protein>
<organism evidence="34 35">
    <name type="scientific">Pleurotus ostreatus</name>
    <name type="common">Oyster mushroom</name>
    <name type="synonym">White-rot fungus</name>
    <dbReference type="NCBI Taxonomy" id="5322"/>
    <lineage>
        <taxon>Eukaryota</taxon>
        <taxon>Fungi</taxon>
        <taxon>Dikarya</taxon>
        <taxon>Basidiomycota</taxon>
        <taxon>Agaricomycotina</taxon>
        <taxon>Agaricomycetes</taxon>
        <taxon>Agaricomycetidae</taxon>
        <taxon>Agaricales</taxon>
        <taxon>Pleurotineae</taxon>
        <taxon>Pleurotaceae</taxon>
        <taxon>Pleurotus</taxon>
    </lineage>
</organism>
<feature type="transmembrane region" description="Helical" evidence="32">
    <location>
        <begin position="317"/>
        <end position="337"/>
    </location>
</feature>
<dbReference type="FunFam" id="3.40.140.10:FF:000008">
    <property type="entry name" value="Cytidine deaminase"/>
    <property type="match status" value="1"/>
</dbReference>
<feature type="binding site" evidence="30">
    <location>
        <begin position="52"/>
        <end position="58"/>
    </location>
    <ligand>
        <name>substrate</name>
    </ligand>
</feature>
<dbReference type="GeneID" id="59376705"/>
<dbReference type="RefSeq" id="XP_036632445.1">
    <property type="nucleotide sequence ID" value="XM_036776426.1"/>
</dbReference>
<evidence type="ECO:0000313" key="34">
    <source>
        <dbReference type="EMBL" id="KAF7431167.1"/>
    </source>
</evidence>
<keyword evidence="20" id="KW-1207">Sterol metabolism</keyword>
<feature type="transmembrane region" description="Helical" evidence="32">
    <location>
        <begin position="553"/>
        <end position="570"/>
    </location>
</feature>
<name>A0A8H6ZYF6_PLEOS</name>
<keyword evidence="10 31" id="KW-0479">Metal-binding</keyword>
<keyword evidence="13" id="KW-0521">NADP</keyword>
<dbReference type="PROSITE" id="PS51747">
    <property type="entry name" value="CYT_DCMP_DEAMINASES_2"/>
    <property type="match status" value="1"/>
</dbReference>
<dbReference type="FunFam" id="1.20.120.1630:FF:000009">
    <property type="entry name" value="C-14 sterol reductase"/>
    <property type="match status" value="1"/>
</dbReference>
<evidence type="ECO:0000256" key="2">
    <source>
        <dbReference type="ARBA" id="ARBA00003949"/>
    </source>
</evidence>
<evidence type="ECO:0000256" key="26">
    <source>
        <dbReference type="ARBA" id="ARBA00074394"/>
    </source>
</evidence>
<dbReference type="NCBIfam" id="NF004064">
    <property type="entry name" value="PRK05578.1"/>
    <property type="match status" value="1"/>
</dbReference>
<evidence type="ECO:0000256" key="12">
    <source>
        <dbReference type="ARBA" id="ARBA00022833"/>
    </source>
</evidence>
<keyword evidence="14" id="KW-0752">Steroid biosynthesis</keyword>
<evidence type="ECO:0000256" key="17">
    <source>
        <dbReference type="ARBA" id="ARBA00023011"/>
    </source>
</evidence>
<evidence type="ECO:0000256" key="18">
    <source>
        <dbReference type="ARBA" id="ARBA00023098"/>
    </source>
</evidence>
<evidence type="ECO:0000256" key="31">
    <source>
        <dbReference type="PIRSR" id="PIRSR606262-3"/>
    </source>
</evidence>
<dbReference type="GO" id="GO:0055086">
    <property type="term" value="P:nucleobase-containing small molecule metabolic process"/>
    <property type="evidence" value="ECO:0007669"/>
    <property type="project" value="UniProtKB-ARBA"/>
</dbReference>
<feature type="transmembrane region" description="Helical" evidence="32">
    <location>
        <begin position="404"/>
        <end position="424"/>
    </location>
</feature>
<comment type="similarity">
    <text evidence="4">Belongs to the ERG4/ERG24 family.</text>
</comment>
<evidence type="ECO:0000256" key="27">
    <source>
        <dbReference type="ARBA" id="ARBA00077841"/>
    </source>
</evidence>
<dbReference type="EMBL" id="JACETU010000004">
    <property type="protein sequence ID" value="KAF7431167.1"/>
    <property type="molecule type" value="Genomic_DNA"/>
</dbReference>
<keyword evidence="12 31" id="KW-0862">Zinc</keyword>
<accession>A0A8H6ZYF6</accession>
<dbReference type="Gene3D" id="1.20.120.1630">
    <property type="match status" value="1"/>
</dbReference>
<dbReference type="PANTHER" id="PTHR21257">
    <property type="entry name" value="DELTA(14)-STEROL REDUCTASE"/>
    <property type="match status" value="1"/>
</dbReference>
<feature type="binding site" evidence="31">
    <location>
        <position position="99"/>
    </location>
    <ligand>
        <name>Zn(2+)</name>
        <dbReference type="ChEBI" id="CHEBI:29105"/>
        <note>catalytic</note>
    </ligand>
</feature>
<reference evidence="34" key="1">
    <citation type="submission" date="2019-07" db="EMBL/GenBank/DDBJ databases">
        <authorList>
            <person name="Palmer J.M."/>
        </authorList>
    </citation>
    <scope>NUCLEOTIDE SEQUENCE</scope>
    <source>
        <strain evidence="34">PC9</strain>
    </source>
</reference>
<dbReference type="GO" id="GO:0072527">
    <property type="term" value="P:pyrimidine-containing compound metabolic process"/>
    <property type="evidence" value="ECO:0007669"/>
    <property type="project" value="UniProtKB-ARBA"/>
</dbReference>
<dbReference type="InterPro" id="IPR016192">
    <property type="entry name" value="APOBEC/CMP_deaminase_Zn-bd"/>
</dbReference>
<dbReference type="InterPro" id="IPR018083">
    <property type="entry name" value="Sterol_reductase_CS"/>
</dbReference>
<dbReference type="InterPro" id="IPR016193">
    <property type="entry name" value="Cytidine_deaminase-like"/>
</dbReference>
<evidence type="ECO:0000256" key="28">
    <source>
        <dbReference type="ARBA" id="ARBA00083315"/>
    </source>
</evidence>
<dbReference type="OrthoDB" id="10262235at2759"/>
<dbReference type="VEuPathDB" id="FungiDB:PC9H_006887"/>
<comment type="function">
    <text evidence="2">This enzyme scavenges exogenous and endogenous cytidine and 2'-deoxycytidine for UMP synthesis.</text>
</comment>
<feature type="transmembrane region" description="Helical" evidence="32">
    <location>
        <begin position="474"/>
        <end position="493"/>
    </location>
</feature>
<evidence type="ECO:0000256" key="29">
    <source>
        <dbReference type="PIRSR" id="PIRSR606262-1"/>
    </source>
</evidence>
<dbReference type="EC" id="3.5.4.5" evidence="7"/>
<dbReference type="Proteomes" id="UP000623687">
    <property type="component" value="Unassembled WGS sequence"/>
</dbReference>
<dbReference type="CDD" id="cd01283">
    <property type="entry name" value="cytidine_deaminase"/>
    <property type="match status" value="1"/>
</dbReference>
<evidence type="ECO:0000256" key="9">
    <source>
        <dbReference type="ARBA" id="ARBA00022692"/>
    </source>
</evidence>
<feature type="binding site" evidence="31">
    <location>
        <position position="96"/>
    </location>
    <ligand>
        <name>Zn(2+)</name>
        <dbReference type="ChEBI" id="CHEBI:29105"/>
        <note>catalytic</note>
    </ligand>
</feature>
<feature type="active site" description="Proton donor" evidence="29">
    <location>
        <position position="65"/>
    </location>
</feature>
<evidence type="ECO:0000256" key="7">
    <source>
        <dbReference type="ARBA" id="ARBA00012783"/>
    </source>
</evidence>
<dbReference type="GO" id="GO:0004126">
    <property type="term" value="F:cytidine deaminase activity"/>
    <property type="evidence" value="ECO:0007669"/>
    <property type="project" value="UniProtKB-EC"/>
</dbReference>
<evidence type="ECO:0000256" key="13">
    <source>
        <dbReference type="ARBA" id="ARBA00022857"/>
    </source>
</evidence>
<comment type="pathway">
    <text evidence="25">Steroid biosynthesis; zymosterol biosynthesis; zymosterol from lanosterol: step 2/6.</text>
</comment>
<feature type="transmembrane region" description="Helical" evidence="32">
    <location>
        <begin position="248"/>
        <end position="265"/>
    </location>
</feature>
<evidence type="ECO:0000256" key="22">
    <source>
        <dbReference type="ARBA" id="ARBA00032005"/>
    </source>
</evidence>
<evidence type="ECO:0000256" key="16">
    <source>
        <dbReference type="ARBA" id="ARBA00023002"/>
    </source>
</evidence>
<evidence type="ECO:0000256" key="30">
    <source>
        <dbReference type="PIRSR" id="PIRSR606262-2"/>
    </source>
</evidence>
<keyword evidence="11" id="KW-0378">Hydrolase</keyword>
<dbReference type="Pfam" id="PF00383">
    <property type="entry name" value="dCMP_cyt_deam_1"/>
    <property type="match status" value="1"/>
</dbReference>
<dbReference type="NCBIfam" id="TIGR01354">
    <property type="entry name" value="cyt_deam_tetra"/>
    <property type="match status" value="1"/>
</dbReference>
<dbReference type="Gene3D" id="3.40.140.10">
    <property type="entry name" value="Cytidine Deaminase, domain 2"/>
    <property type="match status" value="1"/>
</dbReference>
<dbReference type="PROSITE" id="PS01018">
    <property type="entry name" value="STEROL_REDUCT_2"/>
    <property type="match status" value="1"/>
</dbReference>
<evidence type="ECO:0000256" key="3">
    <source>
        <dbReference type="ARBA" id="ARBA00004141"/>
    </source>
</evidence>
<feature type="binding site" evidence="31">
    <location>
        <position position="63"/>
    </location>
    <ligand>
        <name>Zn(2+)</name>
        <dbReference type="ChEBI" id="CHEBI:29105"/>
        <note>catalytic</note>
    </ligand>
</feature>
<dbReference type="PROSITE" id="PS00903">
    <property type="entry name" value="CYT_DCMP_DEAMINASES_1"/>
    <property type="match status" value="1"/>
</dbReference>
<evidence type="ECO:0000256" key="11">
    <source>
        <dbReference type="ARBA" id="ARBA00022801"/>
    </source>
</evidence>
<comment type="cofactor">
    <cofactor evidence="1 31">
        <name>Zn(2+)</name>
        <dbReference type="ChEBI" id="CHEBI:29105"/>
    </cofactor>
</comment>
<gene>
    <name evidence="34" type="primary">ERG24_1</name>
    <name evidence="34" type="ORF">PC9H_006887</name>
</gene>
<keyword evidence="16" id="KW-0560">Oxidoreductase</keyword>
<comment type="catalytic activity">
    <reaction evidence="23">
        <text>cytidine + H2O + H(+) = uridine + NH4(+)</text>
        <dbReference type="Rhea" id="RHEA:16069"/>
        <dbReference type="ChEBI" id="CHEBI:15377"/>
        <dbReference type="ChEBI" id="CHEBI:15378"/>
        <dbReference type="ChEBI" id="CHEBI:16704"/>
        <dbReference type="ChEBI" id="CHEBI:17562"/>
        <dbReference type="ChEBI" id="CHEBI:28938"/>
        <dbReference type="EC" id="3.5.4.5"/>
    </reaction>
</comment>
<evidence type="ECO:0000256" key="15">
    <source>
        <dbReference type="ARBA" id="ARBA00022989"/>
    </source>
</evidence>
<comment type="subcellular location">
    <subcellularLocation>
        <location evidence="3">Membrane</location>
        <topology evidence="3">Multi-pass membrane protein</topology>
    </subcellularLocation>
</comment>
<evidence type="ECO:0000256" key="14">
    <source>
        <dbReference type="ARBA" id="ARBA00022955"/>
    </source>
</evidence>
<dbReference type="AlphaFoldDB" id="A0A8H6ZYF6"/>
<evidence type="ECO:0000256" key="8">
    <source>
        <dbReference type="ARBA" id="ARBA00022516"/>
    </source>
</evidence>
<evidence type="ECO:0000256" key="24">
    <source>
        <dbReference type="ARBA" id="ARBA00052254"/>
    </source>
</evidence>
<dbReference type="PANTHER" id="PTHR21257:SF52">
    <property type="entry name" value="DELTA(14)-STEROL REDUCTASE TM7SF2"/>
    <property type="match status" value="1"/>
</dbReference>
<keyword evidence="19 32" id="KW-0472">Membrane</keyword>
<proteinExistence type="inferred from homology"/>
<dbReference type="SUPFAM" id="SSF53927">
    <property type="entry name" value="Cytidine deaminase-like"/>
    <property type="match status" value="1"/>
</dbReference>
<evidence type="ECO:0000256" key="10">
    <source>
        <dbReference type="ARBA" id="ARBA00022723"/>
    </source>
</evidence>
<evidence type="ECO:0000256" key="21">
    <source>
        <dbReference type="ARBA" id="ARBA00023221"/>
    </source>
</evidence>
<feature type="transmembrane region" description="Helical" evidence="32">
    <location>
        <begin position="186"/>
        <end position="207"/>
    </location>
</feature>
<evidence type="ECO:0000313" key="35">
    <source>
        <dbReference type="Proteomes" id="UP000623687"/>
    </source>
</evidence>
<comment type="similarity">
    <text evidence="5">Belongs to the cytidine and deoxycytidylate deaminase family.</text>
</comment>
<feature type="transmembrane region" description="Helical" evidence="32">
    <location>
        <begin position="444"/>
        <end position="462"/>
    </location>
</feature>
<evidence type="ECO:0000256" key="23">
    <source>
        <dbReference type="ARBA" id="ARBA00049558"/>
    </source>
</evidence>
<feature type="domain" description="CMP/dCMP-type deaminase" evidence="33">
    <location>
        <begin position="11"/>
        <end position="150"/>
    </location>
</feature>
<evidence type="ECO:0000259" key="33">
    <source>
        <dbReference type="PROSITE" id="PS51747"/>
    </source>
</evidence>
<evidence type="ECO:0000256" key="1">
    <source>
        <dbReference type="ARBA" id="ARBA00001947"/>
    </source>
</evidence>
<evidence type="ECO:0000256" key="20">
    <source>
        <dbReference type="ARBA" id="ARBA00023166"/>
    </source>
</evidence>
<keyword evidence="9 32" id="KW-0812">Transmembrane</keyword>
<dbReference type="GO" id="GO:0050613">
    <property type="term" value="F:Delta14-sterol reductase activity"/>
    <property type="evidence" value="ECO:0007669"/>
    <property type="project" value="UniProtKB-EC"/>
</dbReference>
<keyword evidence="17" id="KW-0756">Sterol biosynthesis</keyword>